<dbReference type="GO" id="GO:0016989">
    <property type="term" value="F:sigma factor antagonist activity"/>
    <property type="evidence" value="ECO:0007669"/>
    <property type="project" value="TreeGrafter"/>
</dbReference>
<dbReference type="InterPro" id="IPR032508">
    <property type="entry name" value="FecR_C"/>
</dbReference>
<feature type="domain" description="FecR protein" evidence="2">
    <location>
        <begin position="190"/>
        <end position="286"/>
    </location>
</feature>
<dbReference type="STRING" id="623281.SAMN05421747_12243"/>
<keyword evidence="1" id="KW-0812">Transmembrane</keyword>
<reference evidence="4 5" key="1">
    <citation type="submission" date="2016-10" db="EMBL/GenBank/DDBJ databases">
        <authorList>
            <person name="de Groot N.N."/>
        </authorList>
    </citation>
    <scope>NUCLEOTIDE SEQUENCE [LARGE SCALE GENOMIC DNA]</scope>
    <source>
        <strain evidence="4 5">DSM 22900</strain>
    </source>
</reference>
<evidence type="ECO:0000259" key="3">
    <source>
        <dbReference type="Pfam" id="PF16344"/>
    </source>
</evidence>
<dbReference type="Pfam" id="PF04773">
    <property type="entry name" value="FecR"/>
    <property type="match status" value="1"/>
</dbReference>
<name>A0A1I1LL90_9SPHI</name>
<keyword evidence="5" id="KW-1185">Reference proteome</keyword>
<protein>
    <submittedName>
        <fullName evidence="4">FecR protein</fullName>
    </submittedName>
</protein>
<keyword evidence="1" id="KW-1133">Transmembrane helix</keyword>
<proteinExistence type="predicted"/>
<dbReference type="Gene3D" id="3.55.50.30">
    <property type="match status" value="1"/>
</dbReference>
<sequence>MDRQQLSRLLAKYRNGELTEEERSSLARLLDTREGQKLIYDEWDRSFDPVKTQEAGFDTEKLFGRIAGDDRVKKQWREEPTNRPGTTRKISSAAIAIAASVLVVLTIGGYFFLQHGNNTPGELLAWHQEIVPGSDRAIILLDDGTAIELDKITQDTILQDGQLRILRRADGGISYDVDGDVATTQPVYNTIITPRGGEYRVVLSDGTTVWVNAESKLRYPVVFASDTREVEVEGEAYFEVQKSTKNGKKRPFIVKTGDQTLEVLGTRFNINNYDGNITTTLVEGAVALRYDGRQDIHYLNPSQQAEYSIEQKKVSIEKVDTYYTLAWKNGKFAFDNASIERVMQEVSRWYDIDVVYQGDMSSVRYTGTISRFENFKQLLQLIEWTGSVKFQVDGRRVTVM</sequence>
<dbReference type="InterPro" id="IPR006860">
    <property type="entry name" value="FecR"/>
</dbReference>
<evidence type="ECO:0000259" key="2">
    <source>
        <dbReference type="Pfam" id="PF04773"/>
    </source>
</evidence>
<evidence type="ECO:0000313" key="4">
    <source>
        <dbReference type="EMBL" id="SFC73894.1"/>
    </source>
</evidence>
<dbReference type="Proteomes" id="UP000199577">
    <property type="component" value="Unassembled WGS sequence"/>
</dbReference>
<dbReference type="PANTHER" id="PTHR30273">
    <property type="entry name" value="PERIPLASMIC SIGNAL SENSOR AND SIGMA FACTOR ACTIVATOR FECR-RELATED"/>
    <property type="match status" value="1"/>
</dbReference>
<dbReference type="Gene3D" id="2.60.120.1440">
    <property type="match status" value="1"/>
</dbReference>
<dbReference type="RefSeq" id="WP_090974900.1">
    <property type="nucleotide sequence ID" value="NZ_FOLL01000022.1"/>
</dbReference>
<dbReference type="InterPro" id="IPR012373">
    <property type="entry name" value="Ferrdict_sens_TM"/>
</dbReference>
<dbReference type="OrthoDB" id="1099963at2"/>
<gene>
    <name evidence="4" type="ORF">SAMN05421747_12243</name>
</gene>
<keyword evidence="1" id="KW-0472">Membrane</keyword>
<dbReference type="PANTHER" id="PTHR30273:SF2">
    <property type="entry name" value="PROTEIN FECR"/>
    <property type="match status" value="1"/>
</dbReference>
<dbReference type="AlphaFoldDB" id="A0A1I1LL90"/>
<evidence type="ECO:0000256" key="1">
    <source>
        <dbReference type="SAM" id="Phobius"/>
    </source>
</evidence>
<dbReference type="EMBL" id="FOLL01000022">
    <property type="protein sequence ID" value="SFC73894.1"/>
    <property type="molecule type" value="Genomic_DNA"/>
</dbReference>
<feature type="domain" description="Protein FecR C-terminal" evidence="3">
    <location>
        <begin position="331"/>
        <end position="399"/>
    </location>
</feature>
<evidence type="ECO:0000313" key="5">
    <source>
        <dbReference type="Proteomes" id="UP000199577"/>
    </source>
</evidence>
<feature type="transmembrane region" description="Helical" evidence="1">
    <location>
        <begin position="93"/>
        <end position="113"/>
    </location>
</feature>
<accession>A0A1I1LL90</accession>
<organism evidence="4 5">
    <name type="scientific">Parapedobacter composti</name>
    <dbReference type="NCBI Taxonomy" id="623281"/>
    <lineage>
        <taxon>Bacteria</taxon>
        <taxon>Pseudomonadati</taxon>
        <taxon>Bacteroidota</taxon>
        <taxon>Sphingobacteriia</taxon>
        <taxon>Sphingobacteriales</taxon>
        <taxon>Sphingobacteriaceae</taxon>
        <taxon>Parapedobacter</taxon>
    </lineage>
</organism>
<dbReference type="Pfam" id="PF16344">
    <property type="entry name" value="FecR_C"/>
    <property type="match status" value="1"/>
</dbReference>